<dbReference type="InterPro" id="IPR032595">
    <property type="entry name" value="DUF4905"/>
</dbReference>
<dbReference type="Pfam" id="PF16248">
    <property type="entry name" value="DUF4905"/>
    <property type="match status" value="1"/>
</dbReference>
<dbReference type="EMBL" id="BJYS01000012">
    <property type="protein sequence ID" value="GEO04126.1"/>
    <property type="molecule type" value="Genomic_DNA"/>
</dbReference>
<dbReference type="OrthoDB" id="849670at2"/>
<evidence type="ECO:0008006" key="3">
    <source>
        <dbReference type="Google" id="ProtNLM"/>
    </source>
</evidence>
<evidence type="ECO:0000313" key="1">
    <source>
        <dbReference type="EMBL" id="GEO04126.1"/>
    </source>
</evidence>
<accession>A0A512AWM9</accession>
<protein>
    <recommendedName>
        <fullName evidence="3">DUF4905 domain-containing protein</fullName>
    </recommendedName>
</protein>
<proteinExistence type="predicted"/>
<sequence length="282" mass="31179">MKAAGESVNTNTGKLVPAYELEWVYPVWQLRFDEKAGLIAVECREADTLQTAFSVFRAKTGELLLRDYKPAKAWWQNLAANHNGILYLQGVSAKGVGRSVGITAVSINDAQVKWQQPEFSFHSLTGNTILALSAAGESTELICLNPETGEEMGQAGSMAACPEKAASLSAEESRAIMVPQHYPAENKYFTDLKLFVQNKTGFDALYAIDYLEHKNMLALGFYRPQENKLQTYQLAVFSLTGELCLQVDLGKDLSGIGTDNFFIFQDTLILVKNKKTLLGYEV</sequence>
<reference evidence="1 2" key="1">
    <citation type="submission" date="2019-07" db="EMBL/GenBank/DDBJ databases">
        <title>Whole genome shotgun sequence of Adhaeribacter aerolatus NBRC 106133.</title>
        <authorList>
            <person name="Hosoyama A."/>
            <person name="Uohara A."/>
            <person name="Ohji S."/>
            <person name="Ichikawa N."/>
        </authorList>
    </citation>
    <scope>NUCLEOTIDE SEQUENCE [LARGE SCALE GENOMIC DNA]</scope>
    <source>
        <strain evidence="1 2">NBRC 106133</strain>
    </source>
</reference>
<dbReference type="AlphaFoldDB" id="A0A512AWM9"/>
<comment type="caution">
    <text evidence="1">The sequence shown here is derived from an EMBL/GenBank/DDBJ whole genome shotgun (WGS) entry which is preliminary data.</text>
</comment>
<dbReference type="RefSeq" id="WP_146897388.1">
    <property type="nucleotide sequence ID" value="NZ_BJYS01000012.1"/>
</dbReference>
<gene>
    <name evidence="1" type="ORF">AAE02nite_17900</name>
</gene>
<evidence type="ECO:0000313" key="2">
    <source>
        <dbReference type="Proteomes" id="UP000321532"/>
    </source>
</evidence>
<dbReference type="Proteomes" id="UP000321532">
    <property type="component" value="Unassembled WGS sequence"/>
</dbReference>
<keyword evidence="2" id="KW-1185">Reference proteome</keyword>
<organism evidence="1 2">
    <name type="scientific">Adhaeribacter aerolatus</name>
    <dbReference type="NCBI Taxonomy" id="670289"/>
    <lineage>
        <taxon>Bacteria</taxon>
        <taxon>Pseudomonadati</taxon>
        <taxon>Bacteroidota</taxon>
        <taxon>Cytophagia</taxon>
        <taxon>Cytophagales</taxon>
        <taxon>Hymenobacteraceae</taxon>
        <taxon>Adhaeribacter</taxon>
    </lineage>
</organism>
<name>A0A512AWM9_9BACT</name>